<organism evidence="2">
    <name type="scientific">Aspergillus niger</name>
    <dbReference type="NCBI Taxonomy" id="5061"/>
    <lineage>
        <taxon>Eukaryota</taxon>
        <taxon>Fungi</taxon>
        <taxon>Dikarya</taxon>
        <taxon>Ascomycota</taxon>
        <taxon>Pezizomycotina</taxon>
        <taxon>Eurotiomycetes</taxon>
        <taxon>Eurotiomycetidae</taxon>
        <taxon>Eurotiales</taxon>
        <taxon>Aspergillaceae</taxon>
        <taxon>Aspergillus</taxon>
        <taxon>Aspergillus subgen. Circumdati</taxon>
    </lineage>
</organism>
<feature type="region of interest" description="Disordered" evidence="1">
    <location>
        <begin position="1"/>
        <end position="22"/>
    </location>
</feature>
<proteinExistence type="predicted"/>
<evidence type="ECO:0000313" key="2">
    <source>
        <dbReference type="RefSeq" id="XP_059601331.1"/>
    </source>
</evidence>
<dbReference type="KEGG" id="ang:An09g02400"/>
<reference evidence="2" key="1">
    <citation type="submission" date="2025-02" db="EMBL/GenBank/DDBJ databases">
        <authorList>
            <consortium name="NCBI Genome Project"/>
        </authorList>
    </citation>
    <scope>NUCLEOTIDE SEQUENCE</scope>
</reference>
<name>A0AAJ8BRN6_ASPNG</name>
<accession>A0AAJ8BRN6</accession>
<protein>
    <submittedName>
        <fullName evidence="2">Uncharacterized protein</fullName>
    </submittedName>
</protein>
<evidence type="ECO:0000256" key="1">
    <source>
        <dbReference type="SAM" id="MobiDB-lite"/>
    </source>
</evidence>
<sequence length="80" mass="8874">MRLPRGTGEVEPATSDGLEAIEDSVRMRKGRGLTQVPRRNALKRADQVEASRSIVYFQQGQGTIPTACIFEDSALILLWD</sequence>
<gene>
    <name evidence="2" type="ORF">An09g02400</name>
</gene>
<dbReference type="VEuPathDB" id="FungiDB:An09g02400"/>
<reference evidence="2" key="2">
    <citation type="submission" date="2025-08" db="UniProtKB">
        <authorList>
            <consortium name="RefSeq"/>
        </authorList>
    </citation>
    <scope>IDENTIFICATION</scope>
</reference>
<dbReference type="RefSeq" id="XP_059601331.1">
    <property type="nucleotide sequence ID" value="XM_059749659.1"/>
</dbReference>
<dbReference type="GeneID" id="84591976"/>
<dbReference type="AlphaFoldDB" id="A0AAJ8BRN6"/>